<gene>
    <name evidence="1" type="ORF">N7509_010342</name>
</gene>
<reference evidence="1" key="1">
    <citation type="submission" date="2022-12" db="EMBL/GenBank/DDBJ databases">
        <authorList>
            <person name="Petersen C."/>
        </authorList>
    </citation>
    <scope>NUCLEOTIDE SEQUENCE</scope>
    <source>
        <strain evidence="1">IBT 29677</strain>
    </source>
</reference>
<dbReference type="AlphaFoldDB" id="A0A9X0B4J6"/>
<reference evidence="1" key="2">
    <citation type="journal article" date="2023" name="IMA Fungus">
        <title>Comparative genomic study of the Penicillium genus elucidates a diverse pangenome and 15 lateral gene transfer events.</title>
        <authorList>
            <person name="Petersen C."/>
            <person name="Sorensen T."/>
            <person name="Nielsen M.R."/>
            <person name="Sondergaard T.E."/>
            <person name="Sorensen J.L."/>
            <person name="Fitzpatrick D.A."/>
            <person name="Frisvad J.C."/>
            <person name="Nielsen K.L."/>
        </authorList>
    </citation>
    <scope>NUCLEOTIDE SEQUENCE</scope>
    <source>
        <strain evidence="1">IBT 29677</strain>
    </source>
</reference>
<proteinExistence type="predicted"/>
<dbReference type="EMBL" id="JAPZBU010000009">
    <property type="protein sequence ID" value="KAJ5387801.1"/>
    <property type="molecule type" value="Genomic_DNA"/>
</dbReference>
<comment type="caution">
    <text evidence="1">The sequence shown here is derived from an EMBL/GenBank/DDBJ whole genome shotgun (WGS) entry which is preliminary data.</text>
</comment>
<accession>A0A9X0B4J6</accession>
<evidence type="ECO:0000313" key="2">
    <source>
        <dbReference type="Proteomes" id="UP001147747"/>
    </source>
</evidence>
<dbReference type="GeneID" id="81373959"/>
<dbReference type="OrthoDB" id="4367034at2759"/>
<name>A0A9X0B4J6_9EURO</name>
<sequence length="411" mass="45323">MHDIVVGAIAAPQAHIPRAEVATETPTATSSSLSAQTSAVEIPAAWNKVDLDKWIRMIVNETVIEPITNVTEKAEKESHIDTALSIMECYFDISSAASCEKNVLKPFAYYTRLGVYYSREWYKKLYNKYYVQLKQWKTKTTSFATDFTHHDLSCKKGCNYFALAKKALKSWKSVLSGSSSLLGGFDFSSAGLSFASGVVAATKSNVTEIFQKELNQPDNIKEALLNTASFVKNASVAGFYASAINVAWALENVYIAKASDKIDNQKPADMDLSILGDNARTCDDNGTCYFFIVAQKISNISGNWTATKGLDKIQEYNITLLELAQSATWFQKTFDGYSAQPNATALLQSLQANDTKPNLSYFVNLPVVDFDNVKYASSDKSSSEKTFLGELNREISSIKGWPYAKSSKSSN</sequence>
<dbReference type="RefSeq" id="XP_056485599.1">
    <property type="nucleotide sequence ID" value="XM_056634979.1"/>
</dbReference>
<protein>
    <submittedName>
        <fullName evidence="1">Uncharacterized protein</fullName>
    </submittedName>
</protein>
<keyword evidence="2" id="KW-1185">Reference proteome</keyword>
<evidence type="ECO:0000313" key="1">
    <source>
        <dbReference type="EMBL" id="KAJ5387801.1"/>
    </source>
</evidence>
<dbReference type="Proteomes" id="UP001147747">
    <property type="component" value="Unassembled WGS sequence"/>
</dbReference>
<organism evidence="1 2">
    <name type="scientific">Penicillium cosmopolitanum</name>
    <dbReference type="NCBI Taxonomy" id="1131564"/>
    <lineage>
        <taxon>Eukaryota</taxon>
        <taxon>Fungi</taxon>
        <taxon>Dikarya</taxon>
        <taxon>Ascomycota</taxon>
        <taxon>Pezizomycotina</taxon>
        <taxon>Eurotiomycetes</taxon>
        <taxon>Eurotiomycetidae</taxon>
        <taxon>Eurotiales</taxon>
        <taxon>Aspergillaceae</taxon>
        <taxon>Penicillium</taxon>
    </lineage>
</organism>